<dbReference type="Pfam" id="PF00685">
    <property type="entry name" value="Sulfotransfer_1"/>
    <property type="match status" value="1"/>
</dbReference>
<keyword evidence="2" id="KW-0808">Transferase</keyword>
<dbReference type="EMBL" id="HBIU01027146">
    <property type="protein sequence ID" value="CAE0633819.1"/>
    <property type="molecule type" value="Transcribed_RNA"/>
</dbReference>
<sequence length="349" mass="40220">MNVSSASHRALLAFVTTAICGGFIFHKLFTKRNRSREDLLRKRRLIFGTKEEEERYYTNESLPGMPLLPITSKNTLTKCSAMQCDGSEIFICSYPKSGTTWTQNIVYTLVSKGDDQFTHISEYAPFFEIDATWEEGGELIASIARNHQKIQRRIFNTHLRWEQMPKHPGARYVYLVRDGMDVCASFFYHLSSQVEGGYTGTSAQFLEEWLSGNIAFGKWSDHLKSWLGPDKIDERVLVVRYEELKSNLQETVSKIALHCKISITEDEIIGLLPKFSFDYMRSHKSQFQPQSVTWKDGFQFIRKGEIGGHHELFSIQQKVAFRRALIKEFPGQLCKQGMLHLALESYQIC</sequence>
<keyword evidence="3" id="KW-0812">Transmembrane</keyword>
<dbReference type="AlphaFoldDB" id="A0A6V1R616"/>
<protein>
    <recommendedName>
        <fullName evidence="4">Sulfotransferase domain-containing protein</fullName>
    </recommendedName>
</protein>
<evidence type="ECO:0000313" key="6">
    <source>
        <dbReference type="EMBL" id="CAE0633819.1"/>
    </source>
</evidence>
<feature type="domain" description="Sulfotransferase" evidence="4">
    <location>
        <begin position="88"/>
        <end position="323"/>
    </location>
</feature>
<feature type="transmembrane region" description="Helical" evidence="3">
    <location>
        <begin position="6"/>
        <end position="26"/>
    </location>
</feature>
<evidence type="ECO:0000256" key="1">
    <source>
        <dbReference type="ARBA" id="ARBA00005771"/>
    </source>
</evidence>
<comment type="similarity">
    <text evidence="1">Belongs to the sulfotransferase 1 family.</text>
</comment>
<evidence type="ECO:0000256" key="3">
    <source>
        <dbReference type="SAM" id="Phobius"/>
    </source>
</evidence>
<name>A0A6V1R616_HETAK</name>
<keyword evidence="3" id="KW-0472">Membrane</keyword>
<reference evidence="6" key="1">
    <citation type="submission" date="2021-01" db="EMBL/GenBank/DDBJ databases">
        <authorList>
            <person name="Corre E."/>
            <person name="Pelletier E."/>
            <person name="Niang G."/>
            <person name="Scheremetjew M."/>
            <person name="Finn R."/>
            <person name="Kale V."/>
            <person name="Holt S."/>
            <person name="Cochrane G."/>
            <person name="Meng A."/>
            <person name="Brown T."/>
            <person name="Cohen L."/>
        </authorList>
    </citation>
    <scope>NUCLEOTIDE SEQUENCE</scope>
    <source>
        <strain evidence="6">CCMP3107</strain>
    </source>
</reference>
<evidence type="ECO:0000259" key="4">
    <source>
        <dbReference type="Pfam" id="PF00685"/>
    </source>
</evidence>
<dbReference type="Gene3D" id="3.40.50.300">
    <property type="entry name" value="P-loop containing nucleotide triphosphate hydrolases"/>
    <property type="match status" value="1"/>
</dbReference>
<dbReference type="PANTHER" id="PTHR11783">
    <property type="entry name" value="SULFOTRANSFERASE SULT"/>
    <property type="match status" value="1"/>
</dbReference>
<proteinExistence type="inferred from homology"/>
<keyword evidence="3" id="KW-1133">Transmembrane helix</keyword>
<dbReference type="EMBL" id="HBIU01027142">
    <property type="protein sequence ID" value="CAE0633818.1"/>
    <property type="molecule type" value="Transcribed_RNA"/>
</dbReference>
<gene>
    <name evidence="5" type="ORF">HAKA00212_LOCUS12531</name>
    <name evidence="6" type="ORF">HAKA00212_LOCUS12532</name>
</gene>
<evidence type="ECO:0000256" key="2">
    <source>
        <dbReference type="ARBA" id="ARBA00022679"/>
    </source>
</evidence>
<dbReference type="GO" id="GO:0008146">
    <property type="term" value="F:sulfotransferase activity"/>
    <property type="evidence" value="ECO:0007669"/>
    <property type="project" value="InterPro"/>
</dbReference>
<dbReference type="InterPro" id="IPR027417">
    <property type="entry name" value="P-loop_NTPase"/>
</dbReference>
<evidence type="ECO:0000313" key="5">
    <source>
        <dbReference type="EMBL" id="CAE0633818.1"/>
    </source>
</evidence>
<accession>A0A6V1R616</accession>
<organism evidence="6">
    <name type="scientific">Heterosigma akashiwo</name>
    <name type="common">Chromophytic alga</name>
    <name type="synonym">Heterosigma carterae</name>
    <dbReference type="NCBI Taxonomy" id="2829"/>
    <lineage>
        <taxon>Eukaryota</taxon>
        <taxon>Sar</taxon>
        <taxon>Stramenopiles</taxon>
        <taxon>Ochrophyta</taxon>
        <taxon>Raphidophyceae</taxon>
        <taxon>Chattonellales</taxon>
        <taxon>Chattonellaceae</taxon>
        <taxon>Heterosigma</taxon>
    </lineage>
</organism>
<dbReference type="SUPFAM" id="SSF52540">
    <property type="entry name" value="P-loop containing nucleoside triphosphate hydrolases"/>
    <property type="match status" value="1"/>
</dbReference>
<dbReference type="InterPro" id="IPR000863">
    <property type="entry name" value="Sulfotransferase_dom"/>
</dbReference>